<dbReference type="STRING" id="1391654.AKJ09_08698"/>
<dbReference type="PATRIC" id="fig|1391654.3.peg.8808"/>
<evidence type="ECO:0000313" key="1">
    <source>
        <dbReference type="EMBL" id="AKV02035.1"/>
    </source>
</evidence>
<organism evidence="1 2">
    <name type="scientific">Labilithrix luteola</name>
    <dbReference type="NCBI Taxonomy" id="1391654"/>
    <lineage>
        <taxon>Bacteria</taxon>
        <taxon>Pseudomonadati</taxon>
        <taxon>Myxococcota</taxon>
        <taxon>Polyangia</taxon>
        <taxon>Polyangiales</taxon>
        <taxon>Labilitrichaceae</taxon>
        <taxon>Labilithrix</taxon>
    </lineage>
</organism>
<evidence type="ECO:0000313" key="2">
    <source>
        <dbReference type="Proteomes" id="UP000064967"/>
    </source>
</evidence>
<dbReference type="Proteomes" id="UP000064967">
    <property type="component" value="Chromosome"/>
</dbReference>
<proteinExistence type="predicted"/>
<sequence length="263" mass="28468">MLETMGHPRPLRKIPLNELEVEVEVDCDFDFCELDDPSRPPMLTPVVPPPDDPFARGGAYEPFFPDDETHTRATEPVAAMLDEVGPLSDPSGLAPSPLRLMARDGRRLAEMRALYARGDVEGALTLAAVIASSFPETASRAPADVLADALFAAAQAEKTRDEQSGVRFMPREPPRSIAEARASIAALSVRVIQETDDRVPRLLLAPAELMKLSLDHRAGFLLAHIDGMQTVEEILDTCAMPAGQALELIAELEAKGVIAIATR</sequence>
<name>A0A0K1Q9D6_9BACT</name>
<keyword evidence="2" id="KW-1185">Reference proteome</keyword>
<accession>A0A0K1Q9D6</accession>
<dbReference type="KEGG" id="llu:AKJ09_08698"/>
<reference evidence="1 2" key="1">
    <citation type="submission" date="2015-08" db="EMBL/GenBank/DDBJ databases">
        <authorList>
            <person name="Babu N.S."/>
            <person name="Beckwith C.J."/>
            <person name="Beseler K.G."/>
            <person name="Brison A."/>
            <person name="Carone J.V."/>
            <person name="Caskin T.P."/>
            <person name="Diamond M."/>
            <person name="Durham M.E."/>
            <person name="Foxe J.M."/>
            <person name="Go M."/>
            <person name="Henderson B.A."/>
            <person name="Jones I.B."/>
            <person name="McGettigan J.A."/>
            <person name="Micheletti S.J."/>
            <person name="Nasrallah M.E."/>
            <person name="Ortiz D."/>
            <person name="Piller C.R."/>
            <person name="Privatt S.R."/>
            <person name="Schneider S.L."/>
            <person name="Sharp S."/>
            <person name="Smith T.C."/>
            <person name="Stanton J.D."/>
            <person name="Ullery H.E."/>
            <person name="Wilson R.J."/>
            <person name="Serrano M.G."/>
            <person name="Buck G."/>
            <person name="Lee V."/>
            <person name="Wang Y."/>
            <person name="Carvalho R."/>
            <person name="Voegtly L."/>
            <person name="Shi R."/>
            <person name="Duckworth R."/>
            <person name="Johnson A."/>
            <person name="Loviza R."/>
            <person name="Walstead R."/>
            <person name="Shah Z."/>
            <person name="Kiflezghi M."/>
            <person name="Wade K."/>
            <person name="Ball S.L."/>
            <person name="Bradley K.W."/>
            <person name="Asai D.J."/>
            <person name="Bowman C.A."/>
            <person name="Russell D.A."/>
            <person name="Pope W.H."/>
            <person name="Jacobs-Sera D."/>
            <person name="Hendrix R.W."/>
            <person name="Hatfull G.F."/>
        </authorList>
    </citation>
    <scope>NUCLEOTIDE SEQUENCE [LARGE SCALE GENOMIC DNA]</scope>
    <source>
        <strain evidence="1 2">DSM 27648</strain>
    </source>
</reference>
<protein>
    <submittedName>
        <fullName evidence="1">Uncharacterized protein</fullName>
    </submittedName>
</protein>
<gene>
    <name evidence="1" type="ORF">AKJ09_08698</name>
</gene>
<dbReference type="AlphaFoldDB" id="A0A0K1Q9D6"/>
<dbReference type="EMBL" id="CP012333">
    <property type="protein sequence ID" value="AKV02035.1"/>
    <property type="molecule type" value="Genomic_DNA"/>
</dbReference>